<organism evidence="1 2">
    <name type="scientific">Celeribacter halophilus</name>
    <dbReference type="NCBI Taxonomy" id="576117"/>
    <lineage>
        <taxon>Bacteria</taxon>
        <taxon>Pseudomonadati</taxon>
        <taxon>Pseudomonadota</taxon>
        <taxon>Alphaproteobacteria</taxon>
        <taxon>Rhodobacterales</taxon>
        <taxon>Roseobacteraceae</taxon>
        <taxon>Celeribacter</taxon>
    </lineage>
</organism>
<gene>
    <name evidence="1" type="ORF">SAMN04488138_14615</name>
</gene>
<dbReference type="OrthoDB" id="8440198at2"/>
<protein>
    <submittedName>
        <fullName evidence="1">Uncharacterized protein</fullName>
    </submittedName>
</protein>
<evidence type="ECO:0000313" key="1">
    <source>
        <dbReference type="EMBL" id="SFK16793.1"/>
    </source>
</evidence>
<dbReference type="RefSeq" id="WP_066598867.1">
    <property type="nucleotide sequence ID" value="NZ_FORY01000046.1"/>
</dbReference>
<name>A0A1I3XB57_9RHOB</name>
<dbReference type="Proteomes" id="UP000183299">
    <property type="component" value="Unassembled WGS sequence"/>
</dbReference>
<proteinExistence type="predicted"/>
<reference evidence="1 2" key="1">
    <citation type="submission" date="2016-10" db="EMBL/GenBank/DDBJ databases">
        <authorList>
            <person name="de Groot N.N."/>
        </authorList>
    </citation>
    <scope>NUCLEOTIDE SEQUENCE [LARGE SCALE GENOMIC DNA]</scope>
    <source>
        <strain evidence="1 2">CGMCC 1.8891</strain>
    </source>
</reference>
<evidence type="ECO:0000313" key="2">
    <source>
        <dbReference type="Proteomes" id="UP000183299"/>
    </source>
</evidence>
<dbReference type="STRING" id="576117.SAMN04488138_14615"/>
<dbReference type="GeneID" id="98667092"/>
<keyword evidence="2" id="KW-1185">Reference proteome</keyword>
<sequence length="116" mass="13073">MPDTLPRAYPLQWPEGVPRRMIHEKHGPMITMAAAVASLKDLLGLWADEMGATLHGVVISSNVTLGQSMPHDPGVALYFRLDNVPHCLASDRYRRPEQNVRAIYDQIMEKRREGVL</sequence>
<dbReference type="AlphaFoldDB" id="A0A1I3XB57"/>
<accession>A0A1I3XB57</accession>
<dbReference type="EMBL" id="FORY01000046">
    <property type="protein sequence ID" value="SFK16793.1"/>
    <property type="molecule type" value="Genomic_DNA"/>
</dbReference>